<proteinExistence type="predicted"/>
<name>A0A1H0K2F8_9BURK</name>
<dbReference type="RefSeq" id="WP_225979175.1">
    <property type="nucleotide sequence ID" value="NZ_CP028290.1"/>
</dbReference>
<keyword evidence="2" id="KW-1185">Reference proteome</keyword>
<sequence>MQALQPSSAFSVECNASSDAVPPRLRLRHRDGEGVVLELPGAVLEAQFEAADGYLVFTTENTPHEEALHVHWIARDWRVLDAVELSAPYTPAIFANAVLAASRTVRFTFFDDGRLWSVEVALAPRMQWRGPPYPARRRARWWRSGWLLIAVQ</sequence>
<reference evidence="2" key="1">
    <citation type="submission" date="2016-10" db="EMBL/GenBank/DDBJ databases">
        <authorList>
            <person name="Varghese N."/>
            <person name="Submissions S."/>
        </authorList>
    </citation>
    <scope>NUCLEOTIDE SEQUENCE [LARGE SCALE GENOMIC DNA]</scope>
    <source>
        <strain evidence="2">DSM 17101</strain>
    </source>
</reference>
<dbReference type="Proteomes" id="UP000199317">
    <property type="component" value="Unassembled WGS sequence"/>
</dbReference>
<gene>
    <name evidence="1" type="ORF">SAMN04489708_10150</name>
</gene>
<organism evidence="1 2">
    <name type="scientific">Paracidovorax cattleyae</name>
    <dbReference type="NCBI Taxonomy" id="80868"/>
    <lineage>
        <taxon>Bacteria</taxon>
        <taxon>Pseudomonadati</taxon>
        <taxon>Pseudomonadota</taxon>
        <taxon>Betaproteobacteria</taxon>
        <taxon>Burkholderiales</taxon>
        <taxon>Comamonadaceae</taxon>
        <taxon>Paracidovorax</taxon>
    </lineage>
</organism>
<dbReference type="AlphaFoldDB" id="A0A1H0K2F8"/>
<evidence type="ECO:0000313" key="2">
    <source>
        <dbReference type="Proteomes" id="UP000199317"/>
    </source>
</evidence>
<dbReference type="EMBL" id="FNJL01000001">
    <property type="protein sequence ID" value="SDO49831.1"/>
    <property type="molecule type" value="Genomic_DNA"/>
</dbReference>
<accession>A0A1H0K2F8</accession>
<evidence type="ECO:0000313" key="1">
    <source>
        <dbReference type="EMBL" id="SDO49831.1"/>
    </source>
</evidence>
<protein>
    <submittedName>
        <fullName evidence="1">Uncharacterized protein</fullName>
    </submittedName>
</protein>